<evidence type="ECO:0000256" key="1">
    <source>
        <dbReference type="SAM" id="MobiDB-lite"/>
    </source>
</evidence>
<evidence type="ECO:0000313" key="2">
    <source>
        <dbReference type="EMBL" id="PQO43379.1"/>
    </source>
</evidence>
<dbReference type="Proteomes" id="UP000239388">
    <property type="component" value="Unassembled WGS sequence"/>
</dbReference>
<feature type="compositionally biased region" description="Polar residues" evidence="1">
    <location>
        <begin position="299"/>
        <end position="312"/>
    </location>
</feature>
<dbReference type="AlphaFoldDB" id="A0A2S8GG00"/>
<proteinExistence type="predicted"/>
<comment type="caution">
    <text evidence="2">The sequence shown here is derived from an EMBL/GenBank/DDBJ whole genome shotgun (WGS) entry which is preliminary data.</text>
</comment>
<dbReference type="EMBL" id="PUIB01000001">
    <property type="protein sequence ID" value="PQO43379.1"/>
    <property type="molecule type" value="Genomic_DNA"/>
</dbReference>
<sequence length="331" mass="35373">MWAPDLGVIMPGNSKLLTLAAVGVIGVGAAMPYWSRSELSSPLADSSGQGAAASRIDAFIGQEQHPAQPEFVMPEIRKSVSLGGTHAGLDAAVPVAPSLNDQYPTSISPTEARQQLVDLSPEGYQRVSVARREPRSNSVESFAIPIDMPDDNVAKAAEPRRVATPPASVPQVAPEPQQPAPGRWQPQTTSIVVNKPIMPTPEVQQPQPQQAYVPPAQPQPVRSFAPAQPRQRHRLVDGDTLPKLAERYLGRADLDWAIYEANRGVLSDPQLLPLRVEITIPSTAELDSLRQGGGVAPSAVNSSSATTMQSLQPLRPLGGQPHLRMTPLGSR</sequence>
<organism evidence="2 3">
    <name type="scientific">Blastopirellula marina</name>
    <dbReference type="NCBI Taxonomy" id="124"/>
    <lineage>
        <taxon>Bacteria</taxon>
        <taxon>Pseudomonadati</taxon>
        <taxon>Planctomycetota</taxon>
        <taxon>Planctomycetia</taxon>
        <taxon>Pirellulales</taxon>
        <taxon>Pirellulaceae</taxon>
        <taxon>Blastopirellula</taxon>
    </lineage>
</organism>
<feature type="region of interest" description="Disordered" evidence="1">
    <location>
        <begin position="289"/>
        <end position="331"/>
    </location>
</feature>
<name>A0A2S8GG00_9BACT</name>
<reference evidence="2 3" key="1">
    <citation type="submission" date="2018-02" db="EMBL/GenBank/DDBJ databases">
        <title>Comparative genomes isolates from brazilian mangrove.</title>
        <authorList>
            <person name="Araujo J.E."/>
            <person name="Taketani R.G."/>
            <person name="Silva M.C.P."/>
            <person name="Loureco M.V."/>
            <person name="Andreote F.D."/>
        </authorList>
    </citation>
    <scope>NUCLEOTIDE SEQUENCE [LARGE SCALE GENOMIC DNA]</scope>
    <source>
        <strain evidence="2 3">NAP PRIS-MGV</strain>
    </source>
</reference>
<accession>A0A2S8GG00</accession>
<evidence type="ECO:0000313" key="3">
    <source>
        <dbReference type="Proteomes" id="UP000239388"/>
    </source>
</evidence>
<protein>
    <recommendedName>
        <fullName evidence="4">LysM domain-containing protein</fullName>
    </recommendedName>
</protein>
<gene>
    <name evidence="2" type="ORF">C5Y98_00240</name>
</gene>
<feature type="region of interest" description="Disordered" evidence="1">
    <location>
        <begin position="157"/>
        <end position="185"/>
    </location>
</feature>
<feature type="compositionally biased region" description="Low complexity" evidence="1">
    <location>
        <begin position="165"/>
        <end position="175"/>
    </location>
</feature>
<evidence type="ECO:0008006" key="4">
    <source>
        <dbReference type="Google" id="ProtNLM"/>
    </source>
</evidence>